<protein>
    <submittedName>
        <fullName evidence="3">Uncharacterized protein LOC108614385</fullName>
    </submittedName>
</protein>
<evidence type="ECO:0000256" key="1">
    <source>
        <dbReference type="SAM" id="MobiDB-lite"/>
    </source>
</evidence>
<gene>
    <name evidence="3" type="primary">LOC108614385</name>
</gene>
<reference evidence="2" key="1">
    <citation type="journal article" date="1997" name="Nucleic Acids Res.">
        <title>tRNAscan-SE: a program for improved detection of transfer RNA genes in genomic sequence.</title>
        <authorList>
            <person name="Lowe T.M."/>
            <person name="Eddy S.R."/>
        </authorList>
    </citation>
    <scope>NUCLEOTIDE SEQUENCE [LARGE SCALE GENOMIC DNA]</scope>
</reference>
<sequence>MSEFGSRSGNRIMETLGYALYLHCQELRRPKRCRRLMRVASTKLQLTNELIWQQRCQWQLAAPSYQERSALNRERQYRDILEQNMQRQQLKQQQQKQQRLQHATRSKLEAGSSNSIQFKID</sequence>
<proteinExistence type="predicted"/>
<evidence type="ECO:0000313" key="3">
    <source>
        <dbReference type="RefSeq" id="XP_017863979.1"/>
    </source>
</evidence>
<reference evidence="3" key="3">
    <citation type="submission" date="2025-08" db="UniProtKB">
        <authorList>
            <consortium name="RefSeq"/>
        </authorList>
    </citation>
    <scope>IDENTIFICATION</scope>
    <source>
        <tissue evidence="3">Whole organism</tissue>
    </source>
</reference>
<evidence type="ECO:0000313" key="2">
    <source>
        <dbReference type="Proteomes" id="UP000694904"/>
    </source>
</evidence>
<feature type="compositionally biased region" description="Low complexity" evidence="1">
    <location>
        <begin position="86"/>
        <end position="101"/>
    </location>
</feature>
<feature type="region of interest" description="Disordered" evidence="1">
    <location>
        <begin position="85"/>
        <end position="121"/>
    </location>
</feature>
<keyword evidence="2" id="KW-1185">Reference proteome</keyword>
<name>A0ABM1P9U3_DROAR</name>
<accession>A0ABM1P9U3</accession>
<dbReference type="RefSeq" id="XP_017863979.1">
    <property type="nucleotide sequence ID" value="XM_018008490.1"/>
</dbReference>
<dbReference type="GeneID" id="108614385"/>
<feature type="compositionally biased region" description="Polar residues" evidence="1">
    <location>
        <begin position="111"/>
        <end position="121"/>
    </location>
</feature>
<organism evidence="2 3">
    <name type="scientific">Drosophila arizonae</name>
    <name type="common">Fruit fly</name>
    <dbReference type="NCBI Taxonomy" id="7263"/>
    <lineage>
        <taxon>Eukaryota</taxon>
        <taxon>Metazoa</taxon>
        <taxon>Ecdysozoa</taxon>
        <taxon>Arthropoda</taxon>
        <taxon>Hexapoda</taxon>
        <taxon>Insecta</taxon>
        <taxon>Pterygota</taxon>
        <taxon>Neoptera</taxon>
        <taxon>Endopterygota</taxon>
        <taxon>Diptera</taxon>
        <taxon>Brachycera</taxon>
        <taxon>Muscomorpha</taxon>
        <taxon>Ephydroidea</taxon>
        <taxon>Drosophilidae</taxon>
        <taxon>Drosophila</taxon>
    </lineage>
</organism>
<dbReference type="InterPro" id="IPR007970">
    <property type="entry name" value="DUF733"/>
</dbReference>
<dbReference type="Pfam" id="PF05306">
    <property type="entry name" value="DUF733"/>
    <property type="match status" value="1"/>
</dbReference>
<dbReference type="Proteomes" id="UP000694904">
    <property type="component" value="Chromosome 4"/>
</dbReference>
<reference evidence="2" key="2">
    <citation type="journal article" date="2016" name="G3 (Bethesda)">
        <title>Genome Evolution in Three Species of Cactophilic Drosophila.</title>
        <authorList>
            <person name="Sanchez-Flores A."/>
            <person name="Penazola F."/>
            <person name="Carpinteyro-Ponce J."/>
            <person name="Nazario-Yepiz N."/>
            <person name="Abreu-Goodger C."/>
            <person name="Machado C.A."/>
            <person name="Markow T.A."/>
        </authorList>
    </citation>
    <scope>NUCLEOTIDE SEQUENCE [LARGE SCALE GENOMIC DNA]</scope>
</reference>